<dbReference type="Proteomes" id="UP000033651">
    <property type="component" value="Unassembled WGS sequence"/>
</dbReference>
<accession>A0A0F3KK59</accession>
<dbReference type="InterPro" id="IPR006260">
    <property type="entry name" value="TonB/TolA_C"/>
</dbReference>
<keyword evidence="13" id="KW-0735">Signal-anchor</keyword>
<evidence type="ECO:0000256" key="14">
    <source>
        <dbReference type="SAM" id="MobiDB-lite"/>
    </source>
</evidence>
<name>A0A0F3KK59_9GAMM</name>
<keyword evidence="17" id="KW-1185">Reference proteome</keyword>
<dbReference type="EMBL" id="JZRB01000028">
    <property type="protein sequence ID" value="KJV31625.1"/>
    <property type="molecule type" value="Genomic_DNA"/>
</dbReference>
<feature type="transmembrane region" description="Helical" evidence="13">
    <location>
        <begin position="20"/>
        <end position="39"/>
    </location>
</feature>
<keyword evidence="5 13" id="KW-1003">Cell membrane</keyword>
<dbReference type="RefSeq" id="WP_045830069.1">
    <property type="nucleotide sequence ID" value="NZ_JZRB01000028.1"/>
</dbReference>
<feature type="region of interest" description="Disordered" evidence="14">
    <location>
        <begin position="212"/>
        <end position="254"/>
    </location>
</feature>
<keyword evidence="8" id="KW-0677">Repeat</keyword>
<dbReference type="InterPro" id="IPR003538">
    <property type="entry name" value="TonB"/>
</dbReference>
<evidence type="ECO:0000313" key="17">
    <source>
        <dbReference type="Proteomes" id="UP000033651"/>
    </source>
</evidence>
<dbReference type="SUPFAM" id="SSF74653">
    <property type="entry name" value="TolA/TonB C-terminal domain"/>
    <property type="match status" value="1"/>
</dbReference>
<dbReference type="GO" id="GO:0015031">
    <property type="term" value="P:protein transport"/>
    <property type="evidence" value="ECO:0007669"/>
    <property type="project" value="UniProtKB-UniRule"/>
</dbReference>
<keyword evidence="10 13" id="KW-1133">Transmembrane helix</keyword>
<evidence type="ECO:0000256" key="7">
    <source>
        <dbReference type="ARBA" id="ARBA00022692"/>
    </source>
</evidence>
<evidence type="ECO:0000256" key="13">
    <source>
        <dbReference type="RuleBase" id="RU362123"/>
    </source>
</evidence>
<evidence type="ECO:0000256" key="9">
    <source>
        <dbReference type="ARBA" id="ARBA00022927"/>
    </source>
</evidence>
<dbReference type="PANTHER" id="PTHR33446">
    <property type="entry name" value="PROTEIN TONB-RELATED"/>
    <property type="match status" value="1"/>
</dbReference>
<comment type="subunit">
    <text evidence="12">Homodimer. Forms a complex with the accessory proteins ExbB and ExbD.</text>
</comment>
<evidence type="ECO:0000256" key="10">
    <source>
        <dbReference type="ARBA" id="ARBA00022989"/>
    </source>
</evidence>
<evidence type="ECO:0000256" key="11">
    <source>
        <dbReference type="ARBA" id="ARBA00023136"/>
    </source>
</evidence>
<gene>
    <name evidence="16" type="ORF">VI08_13215</name>
</gene>
<dbReference type="PRINTS" id="PR01374">
    <property type="entry name" value="TONBPROTEIN"/>
</dbReference>
<dbReference type="Gene3D" id="3.30.1150.10">
    <property type="match status" value="1"/>
</dbReference>
<dbReference type="OrthoDB" id="1628901at2"/>
<dbReference type="GO" id="GO:0098797">
    <property type="term" value="C:plasma membrane protein complex"/>
    <property type="evidence" value="ECO:0007669"/>
    <property type="project" value="TreeGrafter"/>
</dbReference>
<feature type="domain" description="TonB C-terminal" evidence="15">
    <location>
        <begin position="255"/>
        <end position="346"/>
    </location>
</feature>
<comment type="similarity">
    <text evidence="2 13">Belongs to the TonB family.</text>
</comment>
<evidence type="ECO:0000256" key="2">
    <source>
        <dbReference type="ARBA" id="ARBA00006555"/>
    </source>
</evidence>
<comment type="caution">
    <text evidence="16">The sequence shown here is derived from an EMBL/GenBank/DDBJ whole genome shotgun (WGS) entry which is preliminary data.</text>
</comment>
<evidence type="ECO:0000256" key="4">
    <source>
        <dbReference type="ARBA" id="ARBA00022448"/>
    </source>
</evidence>
<evidence type="ECO:0000313" key="16">
    <source>
        <dbReference type="EMBL" id="KJV31625.1"/>
    </source>
</evidence>
<dbReference type="PATRIC" id="fig|345309.4.peg.1990"/>
<dbReference type="GO" id="GO:0055085">
    <property type="term" value="P:transmembrane transport"/>
    <property type="evidence" value="ECO:0007669"/>
    <property type="project" value="InterPro"/>
</dbReference>
<dbReference type="GO" id="GO:0031992">
    <property type="term" value="F:energy transducer activity"/>
    <property type="evidence" value="ECO:0007669"/>
    <property type="project" value="InterPro"/>
</dbReference>
<organism evidence="16 17">
    <name type="scientific">Luteibacter yeojuensis</name>
    <dbReference type="NCBI Taxonomy" id="345309"/>
    <lineage>
        <taxon>Bacteria</taxon>
        <taxon>Pseudomonadati</taxon>
        <taxon>Pseudomonadota</taxon>
        <taxon>Gammaproteobacteria</taxon>
        <taxon>Lysobacterales</taxon>
        <taxon>Rhodanobacteraceae</taxon>
        <taxon>Luteibacter</taxon>
    </lineage>
</organism>
<protein>
    <recommendedName>
        <fullName evidence="3 13">Protein TonB</fullName>
    </recommendedName>
</protein>
<dbReference type="InterPro" id="IPR051045">
    <property type="entry name" value="TonB-dependent_transducer"/>
</dbReference>
<dbReference type="InterPro" id="IPR037682">
    <property type="entry name" value="TonB_C"/>
</dbReference>
<evidence type="ECO:0000259" key="15">
    <source>
        <dbReference type="PROSITE" id="PS52015"/>
    </source>
</evidence>
<dbReference type="NCBIfam" id="TIGR01352">
    <property type="entry name" value="tonB_Cterm"/>
    <property type="match status" value="1"/>
</dbReference>
<evidence type="ECO:0000256" key="12">
    <source>
        <dbReference type="ARBA" id="ARBA00025849"/>
    </source>
</evidence>
<dbReference type="PANTHER" id="PTHR33446:SF8">
    <property type="entry name" value="PROTEIN TONB"/>
    <property type="match status" value="1"/>
</dbReference>
<comment type="subcellular location">
    <subcellularLocation>
        <location evidence="1 13">Cell inner membrane</location>
        <topology evidence="1 13">Single-pass membrane protein</topology>
        <orientation evidence="1 13">Periplasmic side</orientation>
    </subcellularLocation>
</comment>
<evidence type="ECO:0000256" key="5">
    <source>
        <dbReference type="ARBA" id="ARBA00022475"/>
    </source>
</evidence>
<feature type="compositionally biased region" description="Low complexity" evidence="14">
    <location>
        <begin position="212"/>
        <end position="251"/>
    </location>
</feature>
<keyword evidence="11 13" id="KW-0472">Membrane</keyword>
<dbReference type="PROSITE" id="PS52015">
    <property type="entry name" value="TONB_CTD"/>
    <property type="match status" value="1"/>
</dbReference>
<keyword evidence="4 13" id="KW-0813">Transport</keyword>
<evidence type="ECO:0000256" key="1">
    <source>
        <dbReference type="ARBA" id="ARBA00004383"/>
    </source>
</evidence>
<evidence type="ECO:0000256" key="6">
    <source>
        <dbReference type="ARBA" id="ARBA00022519"/>
    </source>
</evidence>
<keyword evidence="6 13" id="KW-0997">Cell inner membrane</keyword>
<reference evidence="16 17" key="1">
    <citation type="submission" date="2015-03" db="EMBL/GenBank/DDBJ databases">
        <title>Draft genome sequence of Luteibacter yeojuensis strain SU11.</title>
        <authorList>
            <person name="Sulaiman J."/>
            <person name="Priya K."/>
            <person name="Chan K.-G."/>
        </authorList>
    </citation>
    <scope>NUCLEOTIDE SEQUENCE [LARGE SCALE GENOMIC DNA]</scope>
    <source>
        <strain evidence="16 17">SU11</strain>
    </source>
</reference>
<sequence>MDTRRRFPMRRRVGGAVNPVTLAVLAIVVVLGVAAYFLIVKPYRDANADLAQQNAASAPKQGTSKEAPPANVDALSVDQLLAEARTAMNDQRLVAPAGNNAFEFYMKVLQKQPGNAVAADALRETFSYGAAATEQTINGRDFNEAQREIDLLAKADPANYTLTILRSKLDAQRKTQDREQQQAAQDAQKAQLAQQNAAAAAKAQAEQQAAAAAEAQRQQASRDQATRVAQQQATAQPAAAARAPAAAARPAADSEAISDAVLVRQVNPRYPTAAMRSNQEGWVDVELTVGTDGAVSNVNVVDAQPKHVFDRSAIDAVSRWEFKPATRNGEPMTVTLRRRLQFNLGR</sequence>
<keyword evidence="7 13" id="KW-0812">Transmembrane</keyword>
<evidence type="ECO:0000256" key="8">
    <source>
        <dbReference type="ARBA" id="ARBA00022737"/>
    </source>
</evidence>
<keyword evidence="9 13" id="KW-0653">Protein transport</keyword>
<proteinExistence type="inferred from homology"/>
<dbReference type="GO" id="GO:0015891">
    <property type="term" value="P:siderophore transport"/>
    <property type="evidence" value="ECO:0007669"/>
    <property type="project" value="InterPro"/>
</dbReference>
<comment type="function">
    <text evidence="13">Interacts with outer membrane receptor proteins that carry out high-affinity binding and energy dependent uptake into the periplasmic space of specific substrates. It could act to transduce energy from the cytoplasmic membrane to specific energy-requiring processes in the outer membrane, resulting in the release into the periplasm of ligands bound by these outer membrane proteins.</text>
</comment>
<dbReference type="AlphaFoldDB" id="A0A0F3KK59"/>
<dbReference type="Pfam" id="PF03544">
    <property type="entry name" value="TonB_C"/>
    <property type="match status" value="1"/>
</dbReference>
<evidence type="ECO:0000256" key="3">
    <source>
        <dbReference type="ARBA" id="ARBA00022362"/>
    </source>
</evidence>
<dbReference type="GO" id="GO:0030288">
    <property type="term" value="C:outer membrane-bounded periplasmic space"/>
    <property type="evidence" value="ECO:0007669"/>
    <property type="project" value="InterPro"/>
</dbReference>